<dbReference type="EC" id="7.1.1.9" evidence="17"/>
<dbReference type="Pfam" id="PF00116">
    <property type="entry name" value="COX2"/>
    <property type="match status" value="1"/>
</dbReference>
<dbReference type="InterPro" id="IPR014222">
    <property type="entry name" value="Cyt_c_oxidase_su2"/>
</dbReference>
<dbReference type="GO" id="GO:0005886">
    <property type="term" value="C:plasma membrane"/>
    <property type="evidence" value="ECO:0007669"/>
    <property type="project" value="UniProtKB-SubCell"/>
</dbReference>
<dbReference type="GO" id="GO:0016491">
    <property type="term" value="F:oxidoreductase activity"/>
    <property type="evidence" value="ECO:0007669"/>
    <property type="project" value="InterPro"/>
</dbReference>
<keyword evidence="5 16" id="KW-0679">Respiratory chain</keyword>
<proteinExistence type="inferred from homology"/>
<reference evidence="23" key="1">
    <citation type="submission" date="2017-04" db="EMBL/GenBank/DDBJ databases">
        <authorList>
            <person name="Varghese N."/>
            <person name="Submissions S."/>
        </authorList>
    </citation>
    <scope>NUCLEOTIDE SEQUENCE [LARGE SCALE GENOMIC DNA]</scope>
    <source>
        <strain evidence="23">RKEM611</strain>
    </source>
</reference>
<dbReference type="Gene3D" id="2.60.40.420">
    <property type="entry name" value="Cupredoxins - blue copper proteins"/>
    <property type="match status" value="1"/>
</dbReference>
<comment type="similarity">
    <text evidence="2 16">Belongs to the cytochrome c oxidase subunit 2 family.</text>
</comment>
<dbReference type="PANTHER" id="PTHR22888">
    <property type="entry name" value="CYTOCHROME C OXIDASE, SUBUNIT II"/>
    <property type="match status" value="1"/>
</dbReference>
<comment type="function">
    <text evidence="14 17">Subunits I and II form the functional core of the enzyme complex. Electrons originating in cytochrome c are transferred via heme a and Cu(A) to the binuclear center formed by heme a3 and Cu(B).</text>
</comment>
<evidence type="ECO:0000256" key="10">
    <source>
        <dbReference type="ARBA" id="ARBA00022989"/>
    </source>
</evidence>
<evidence type="ECO:0000256" key="16">
    <source>
        <dbReference type="RuleBase" id="RU000456"/>
    </source>
</evidence>
<evidence type="ECO:0000256" key="6">
    <source>
        <dbReference type="ARBA" id="ARBA00022692"/>
    </source>
</evidence>
<dbReference type="PROSITE" id="PS51007">
    <property type="entry name" value="CYTC"/>
    <property type="match status" value="1"/>
</dbReference>
<accession>A0A1Y6BQU4</accession>
<evidence type="ECO:0000256" key="1">
    <source>
        <dbReference type="ARBA" id="ARBA00004141"/>
    </source>
</evidence>
<dbReference type="PROSITE" id="PS50999">
    <property type="entry name" value="COX2_TM"/>
    <property type="match status" value="1"/>
</dbReference>
<dbReference type="AlphaFoldDB" id="A0A1Y6BQU4"/>
<dbReference type="SUPFAM" id="SSF49503">
    <property type="entry name" value="Cupredoxins"/>
    <property type="match status" value="1"/>
</dbReference>
<dbReference type="PROSITE" id="PS51257">
    <property type="entry name" value="PROKAR_LIPOPROTEIN"/>
    <property type="match status" value="1"/>
</dbReference>
<dbReference type="PROSITE" id="PS50857">
    <property type="entry name" value="COX2_CUA"/>
    <property type="match status" value="1"/>
</dbReference>
<keyword evidence="7 15" id="KW-0479">Metal-binding</keyword>
<evidence type="ECO:0000259" key="21">
    <source>
        <dbReference type="PROSITE" id="PS51007"/>
    </source>
</evidence>
<dbReference type="SUPFAM" id="SSF81464">
    <property type="entry name" value="Cytochrome c oxidase subunit II-like, transmembrane region"/>
    <property type="match status" value="1"/>
</dbReference>
<dbReference type="EMBL" id="FWZT01000007">
    <property type="protein sequence ID" value="SMF20821.1"/>
    <property type="molecule type" value="Genomic_DNA"/>
</dbReference>
<keyword evidence="8" id="KW-1278">Translocase</keyword>
<dbReference type="Pfam" id="PF02790">
    <property type="entry name" value="COX2_TM"/>
    <property type="match status" value="1"/>
</dbReference>
<evidence type="ECO:0000256" key="8">
    <source>
        <dbReference type="ARBA" id="ARBA00022967"/>
    </source>
</evidence>
<dbReference type="PRINTS" id="PR01166">
    <property type="entry name" value="CYCOXIDASEII"/>
</dbReference>
<keyword evidence="23" id="KW-1185">Reference proteome</keyword>
<keyword evidence="3 16" id="KW-0813">Transport</keyword>
<dbReference type="GO" id="GO:0004129">
    <property type="term" value="F:cytochrome-c oxidase activity"/>
    <property type="evidence" value="ECO:0007669"/>
    <property type="project" value="UniProtKB-EC"/>
</dbReference>
<dbReference type="GO" id="GO:0005507">
    <property type="term" value="F:copper ion binding"/>
    <property type="evidence" value="ECO:0007669"/>
    <property type="project" value="InterPro"/>
</dbReference>
<dbReference type="InterPro" id="IPR036909">
    <property type="entry name" value="Cyt_c-like_dom_sf"/>
</dbReference>
<dbReference type="InterPro" id="IPR009056">
    <property type="entry name" value="Cyt_c-like_dom"/>
</dbReference>
<dbReference type="InterPro" id="IPR011759">
    <property type="entry name" value="Cyt_c_oxidase_su2_TM_dom"/>
</dbReference>
<keyword evidence="10 18" id="KW-1133">Transmembrane helix</keyword>
<protein>
    <recommendedName>
        <fullName evidence="17">Cytochrome c oxidase subunit 2</fullName>
        <ecNumber evidence="17">7.1.1.9</ecNumber>
    </recommendedName>
</protein>
<evidence type="ECO:0000256" key="3">
    <source>
        <dbReference type="ARBA" id="ARBA00022448"/>
    </source>
</evidence>
<evidence type="ECO:0000313" key="22">
    <source>
        <dbReference type="EMBL" id="SMF20821.1"/>
    </source>
</evidence>
<evidence type="ECO:0000256" key="18">
    <source>
        <dbReference type="SAM" id="Phobius"/>
    </source>
</evidence>
<evidence type="ECO:0000313" key="23">
    <source>
        <dbReference type="Proteomes" id="UP000192907"/>
    </source>
</evidence>
<dbReference type="InterPro" id="IPR036257">
    <property type="entry name" value="Cyt_c_oxidase_su2_TM_sf"/>
</dbReference>
<keyword evidence="6 16" id="KW-0812">Transmembrane</keyword>
<dbReference type="InterPro" id="IPR001505">
    <property type="entry name" value="Copper_CuA"/>
</dbReference>
<dbReference type="InterPro" id="IPR002429">
    <property type="entry name" value="CcO_II-like_C"/>
</dbReference>
<dbReference type="NCBIfam" id="TIGR02866">
    <property type="entry name" value="CoxB"/>
    <property type="match status" value="1"/>
</dbReference>
<feature type="transmembrane region" description="Helical" evidence="18">
    <location>
        <begin position="90"/>
        <end position="114"/>
    </location>
</feature>
<keyword evidence="12 17" id="KW-0186">Copper</keyword>
<name>A0A1Y6BQU4_9BACT</name>
<dbReference type="SUPFAM" id="SSF46626">
    <property type="entry name" value="Cytochrome c"/>
    <property type="match status" value="1"/>
</dbReference>
<feature type="domain" description="Cytochrome oxidase subunit II transmembrane region profile" evidence="20">
    <location>
        <begin position="23"/>
        <end position="120"/>
    </location>
</feature>
<dbReference type="PANTHER" id="PTHR22888:SF9">
    <property type="entry name" value="CYTOCHROME C OXIDASE SUBUNIT 2"/>
    <property type="match status" value="1"/>
</dbReference>
<evidence type="ECO:0000256" key="4">
    <source>
        <dbReference type="ARBA" id="ARBA00022617"/>
    </source>
</evidence>
<feature type="transmembrane region" description="Helical" evidence="18">
    <location>
        <begin position="47"/>
        <end position="69"/>
    </location>
</feature>
<evidence type="ECO:0000256" key="2">
    <source>
        <dbReference type="ARBA" id="ARBA00007866"/>
    </source>
</evidence>
<keyword evidence="4 15" id="KW-0349">Heme</keyword>
<dbReference type="InterPro" id="IPR008972">
    <property type="entry name" value="Cupredoxin"/>
</dbReference>
<comment type="subcellular location">
    <subcellularLocation>
        <location evidence="16">Cell membrane</location>
        <topology evidence="16">Multi-pass membrane protein</topology>
    </subcellularLocation>
    <subcellularLocation>
        <location evidence="1">Membrane</location>
        <topology evidence="1">Multi-pass membrane protein</topology>
    </subcellularLocation>
</comment>
<evidence type="ECO:0000256" key="7">
    <source>
        <dbReference type="ARBA" id="ARBA00022723"/>
    </source>
</evidence>
<evidence type="ECO:0000256" key="11">
    <source>
        <dbReference type="ARBA" id="ARBA00023004"/>
    </source>
</evidence>
<dbReference type="PROSITE" id="PS00078">
    <property type="entry name" value="COX2"/>
    <property type="match status" value="1"/>
</dbReference>
<keyword evidence="13 18" id="KW-0472">Membrane</keyword>
<comment type="cofactor">
    <cofactor evidence="17">
        <name>Cu cation</name>
        <dbReference type="ChEBI" id="CHEBI:23378"/>
    </cofactor>
    <text evidence="17">Binds a copper A center.</text>
</comment>
<organism evidence="22 23">
    <name type="scientific">Pseudobacteriovorax antillogorgiicola</name>
    <dbReference type="NCBI Taxonomy" id="1513793"/>
    <lineage>
        <taxon>Bacteria</taxon>
        <taxon>Pseudomonadati</taxon>
        <taxon>Bdellovibrionota</taxon>
        <taxon>Oligoflexia</taxon>
        <taxon>Oligoflexales</taxon>
        <taxon>Pseudobacteriovoracaceae</taxon>
        <taxon>Pseudobacteriovorax</taxon>
    </lineage>
</organism>
<dbReference type="OrthoDB" id="5289027at2"/>
<dbReference type="Proteomes" id="UP000192907">
    <property type="component" value="Unassembled WGS sequence"/>
</dbReference>
<evidence type="ECO:0000256" key="5">
    <source>
        <dbReference type="ARBA" id="ARBA00022660"/>
    </source>
</evidence>
<keyword evidence="11 15" id="KW-0408">Iron</keyword>
<evidence type="ECO:0000256" key="14">
    <source>
        <dbReference type="ARBA" id="ARBA00024688"/>
    </source>
</evidence>
<dbReference type="STRING" id="1513793.SAMN06296036_10763"/>
<evidence type="ECO:0000256" key="13">
    <source>
        <dbReference type="ARBA" id="ARBA00023136"/>
    </source>
</evidence>
<comment type="catalytic activity">
    <reaction evidence="17">
        <text>4 Fe(II)-[cytochrome c] + O2 + 8 H(+)(in) = 4 Fe(III)-[cytochrome c] + 2 H2O + 4 H(+)(out)</text>
        <dbReference type="Rhea" id="RHEA:11436"/>
        <dbReference type="Rhea" id="RHEA-COMP:10350"/>
        <dbReference type="Rhea" id="RHEA-COMP:14399"/>
        <dbReference type="ChEBI" id="CHEBI:15377"/>
        <dbReference type="ChEBI" id="CHEBI:15378"/>
        <dbReference type="ChEBI" id="CHEBI:15379"/>
        <dbReference type="ChEBI" id="CHEBI:29033"/>
        <dbReference type="ChEBI" id="CHEBI:29034"/>
        <dbReference type="EC" id="7.1.1.9"/>
    </reaction>
</comment>
<dbReference type="Gene3D" id="1.10.287.90">
    <property type="match status" value="1"/>
</dbReference>
<keyword evidence="9 16" id="KW-0249">Electron transport</keyword>
<feature type="domain" description="Cytochrome c" evidence="21">
    <location>
        <begin position="250"/>
        <end position="351"/>
    </location>
</feature>
<dbReference type="Pfam" id="PF00034">
    <property type="entry name" value="Cytochrom_C"/>
    <property type="match status" value="1"/>
</dbReference>
<feature type="domain" description="Cytochrome oxidase subunit II copper A binding" evidence="19">
    <location>
        <begin position="122"/>
        <end position="240"/>
    </location>
</feature>
<sequence length="355" mass="40593">MKHPMRWLKILLTFSFLFSLTSCFEKLPMTTVHSVTEWGAQINELYLLTTVIVTFVFFAVAIPFCYAIWKFREKEGDTRIPEQIHGNHKLEVLWTLIPIVLLIFIFIPTVQLILSRFEEPPKDTLKIQAIAHQWWWEFKYPDLGITTANEMYVPEGKHVTIELTSADVIHSFWIPRWGGKVDNLPGETNYITYTTPAVEDAENGDYYQGHCVELCGLSHARMRYQAVVLPQERFDAWTKVAQTPPTVTTALEKKGQELFMSKTCFTCHAIEGTTAQGRVGPDLTNFGSRRMLAAGTLPNDKEGMYEWLRDSVDSKPPYQNVKPGSLMIFGEGFELTDEDIEALTAYLQNSTAKTY</sequence>
<evidence type="ECO:0000256" key="15">
    <source>
        <dbReference type="PROSITE-ProRule" id="PRU00433"/>
    </source>
</evidence>
<dbReference type="InterPro" id="IPR045187">
    <property type="entry name" value="CcO_II"/>
</dbReference>
<evidence type="ECO:0000259" key="20">
    <source>
        <dbReference type="PROSITE" id="PS50999"/>
    </source>
</evidence>
<dbReference type="GO" id="GO:0042773">
    <property type="term" value="P:ATP synthesis coupled electron transport"/>
    <property type="evidence" value="ECO:0007669"/>
    <property type="project" value="TreeGrafter"/>
</dbReference>
<evidence type="ECO:0000256" key="9">
    <source>
        <dbReference type="ARBA" id="ARBA00022982"/>
    </source>
</evidence>
<gene>
    <name evidence="22" type="ORF">SAMN06296036_10763</name>
</gene>
<evidence type="ECO:0000256" key="12">
    <source>
        <dbReference type="ARBA" id="ARBA00023008"/>
    </source>
</evidence>
<evidence type="ECO:0000259" key="19">
    <source>
        <dbReference type="PROSITE" id="PS50857"/>
    </source>
</evidence>
<evidence type="ECO:0000256" key="17">
    <source>
        <dbReference type="RuleBase" id="RU004024"/>
    </source>
</evidence>
<dbReference type="GO" id="GO:0020037">
    <property type="term" value="F:heme binding"/>
    <property type="evidence" value="ECO:0007669"/>
    <property type="project" value="InterPro"/>
</dbReference>